<dbReference type="InterPro" id="IPR017441">
    <property type="entry name" value="Protein_kinase_ATP_BS"/>
</dbReference>
<comment type="similarity">
    <text evidence="1">Belongs to the protein kinase superfamily. NEK Ser/Thr protein kinase family. NIMA subfamily.</text>
</comment>
<dbReference type="EC" id="2.7.11.1" evidence="2"/>
<accession>A0ABN7T1H9</accession>
<dbReference type="PROSITE" id="PS00107">
    <property type="entry name" value="PROTEIN_KINASE_ATP"/>
    <property type="match status" value="1"/>
</dbReference>
<keyword evidence="5 10" id="KW-0547">Nucleotide-binding</keyword>
<evidence type="ECO:0000256" key="5">
    <source>
        <dbReference type="ARBA" id="ARBA00022741"/>
    </source>
</evidence>
<dbReference type="PROSITE" id="PS00108">
    <property type="entry name" value="PROTEIN_KINASE_ST"/>
    <property type="match status" value="1"/>
</dbReference>
<evidence type="ECO:0000256" key="8">
    <source>
        <dbReference type="ARBA" id="ARBA00047899"/>
    </source>
</evidence>
<name>A0ABN7T1H9_OIKDI</name>
<evidence type="ECO:0000313" key="15">
    <source>
        <dbReference type="Proteomes" id="UP001158576"/>
    </source>
</evidence>
<evidence type="ECO:0000256" key="12">
    <source>
        <dbReference type="SAM" id="MobiDB-lite"/>
    </source>
</evidence>
<feature type="binding site" evidence="10">
    <location>
        <position position="45"/>
    </location>
    <ligand>
        <name>ATP</name>
        <dbReference type="ChEBI" id="CHEBI:30616"/>
    </ligand>
</feature>
<feature type="region of interest" description="Disordered" evidence="12">
    <location>
        <begin position="310"/>
        <end position="338"/>
    </location>
</feature>
<dbReference type="Pfam" id="PF00069">
    <property type="entry name" value="Pkinase"/>
    <property type="match status" value="1"/>
</dbReference>
<dbReference type="PANTHER" id="PTHR44899">
    <property type="entry name" value="CAMK FAMILY PROTEIN KINASE"/>
    <property type="match status" value="1"/>
</dbReference>
<evidence type="ECO:0000256" key="9">
    <source>
        <dbReference type="ARBA" id="ARBA00048679"/>
    </source>
</evidence>
<dbReference type="InterPro" id="IPR000719">
    <property type="entry name" value="Prot_kinase_dom"/>
</dbReference>
<keyword evidence="15" id="KW-1185">Reference proteome</keyword>
<evidence type="ECO:0000256" key="1">
    <source>
        <dbReference type="ARBA" id="ARBA00010886"/>
    </source>
</evidence>
<dbReference type="SMART" id="SM00220">
    <property type="entry name" value="S_TKc"/>
    <property type="match status" value="1"/>
</dbReference>
<comment type="catalytic activity">
    <reaction evidence="9">
        <text>L-seryl-[protein] + ATP = O-phospho-L-seryl-[protein] + ADP + H(+)</text>
        <dbReference type="Rhea" id="RHEA:17989"/>
        <dbReference type="Rhea" id="RHEA-COMP:9863"/>
        <dbReference type="Rhea" id="RHEA-COMP:11604"/>
        <dbReference type="ChEBI" id="CHEBI:15378"/>
        <dbReference type="ChEBI" id="CHEBI:29999"/>
        <dbReference type="ChEBI" id="CHEBI:30616"/>
        <dbReference type="ChEBI" id="CHEBI:83421"/>
        <dbReference type="ChEBI" id="CHEBI:456216"/>
        <dbReference type="EC" id="2.7.11.1"/>
    </reaction>
</comment>
<sequence>MGFQTPVFTSEFSQKYKKIKELGKGAFGKAVLAQRKHDNLQCVIKLIKTKNDQDVQLAREEAKILKSLSHQFIVRYIDEYESKNAGWGGTTKEVRIVMEFCDGGDLQNAIESTRVQGRRFKEEDIFVWFSQIVMAIEYIHGMKIAHRDIKPLNIFFMRGLKTCKLGDFGIVRCFNDDVQSTFSGVGTPLYFPPEICMGERYGVDCDIWSLGVLLYEMIMLKSPFMDPNMMQIYYKIKNRIYQPIQGSPHAAQIIQSCFKDRQKENMMPNQSHLHFRPTASDLLNHPVVFPIYEQLRQGISPERVTVTMQPAPGTYRQPGEPGNTGPAPNRPPLERRPSEIERARAIRQKLLTIERDLTRLQNRKAAHKTDGARIDEDQVQYQKLKKERQQEVEFANRIITQMNEESRIINRAINEGLVATQAFGPTTTVKLGPSDYTRFCDFQKRRQLIIEVNRQRVDLTNRINNWNDEGREIKKNIEVLEKQQLELTQELYSIHPSEVNDLNEQLSNLTESMKTIRQDKNRAGPKDLQNTYYKTVFEPNSQFQNMTEQDIRQTMDTSCDVHLLRDLHLELEKRLGINQNQPQRGERYMKFVDNRIREQLDVVNGSVKKMFANYMGDNVAYQTPEMLPRDAVQITEAHYLSISYS</sequence>
<dbReference type="InterPro" id="IPR051131">
    <property type="entry name" value="NEK_Ser/Thr_kinase_NIMA"/>
</dbReference>
<dbReference type="EMBL" id="OU015566">
    <property type="protein sequence ID" value="CAG5108064.1"/>
    <property type="molecule type" value="Genomic_DNA"/>
</dbReference>
<evidence type="ECO:0000256" key="7">
    <source>
        <dbReference type="ARBA" id="ARBA00022840"/>
    </source>
</evidence>
<feature type="coiled-coil region" evidence="11">
    <location>
        <begin position="449"/>
        <end position="519"/>
    </location>
</feature>
<feature type="coiled-coil region" evidence="11">
    <location>
        <begin position="343"/>
        <end position="405"/>
    </location>
</feature>
<evidence type="ECO:0000256" key="10">
    <source>
        <dbReference type="PROSITE-ProRule" id="PRU10141"/>
    </source>
</evidence>
<evidence type="ECO:0000256" key="4">
    <source>
        <dbReference type="ARBA" id="ARBA00022679"/>
    </source>
</evidence>
<evidence type="ECO:0000256" key="2">
    <source>
        <dbReference type="ARBA" id="ARBA00012513"/>
    </source>
</evidence>
<dbReference type="Gene3D" id="1.10.510.10">
    <property type="entry name" value="Transferase(Phosphotransferase) domain 1"/>
    <property type="match status" value="1"/>
</dbReference>
<evidence type="ECO:0000256" key="11">
    <source>
        <dbReference type="SAM" id="Coils"/>
    </source>
</evidence>
<keyword evidence="3" id="KW-0723">Serine/threonine-protein kinase</keyword>
<keyword evidence="11" id="KW-0175">Coiled coil</keyword>
<comment type="catalytic activity">
    <reaction evidence="8">
        <text>L-threonyl-[protein] + ATP = O-phospho-L-threonyl-[protein] + ADP + H(+)</text>
        <dbReference type="Rhea" id="RHEA:46608"/>
        <dbReference type="Rhea" id="RHEA-COMP:11060"/>
        <dbReference type="Rhea" id="RHEA-COMP:11605"/>
        <dbReference type="ChEBI" id="CHEBI:15378"/>
        <dbReference type="ChEBI" id="CHEBI:30013"/>
        <dbReference type="ChEBI" id="CHEBI:30616"/>
        <dbReference type="ChEBI" id="CHEBI:61977"/>
        <dbReference type="ChEBI" id="CHEBI:456216"/>
        <dbReference type="EC" id="2.7.11.1"/>
    </reaction>
</comment>
<dbReference type="InterPro" id="IPR008271">
    <property type="entry name" value="Ser/Thr_kinase_AS"/>
</dbReference>
<proteinExistence type="inferred from homology"/>
<organism evidence="14 15">
    <name type="scientific">Oikopleura dioica</name>
    <name type="common">Tunicate</name>
    <dbReference type="NCBI Taxonomy" id="34765"/>
    <lineage>
        <taxon>Eukaryota</taxon>
        <taxon>Metazoa</taxon>
        <taxon>Chordata</taxon>
        <taxon>Tunicata</taxon>
        <taxon>Appendicularia</taxon>
        <taxon>Copelata</taxon>
        <taxon>Oikopleuridae</taxon>
        <taxon>Oikopleura</taxon>
    </lineage>
</organism>
<gene>
    <name evidence="14" type="ORF">OKIOD_LOCUS12384</name>
</gene>
<evidence type="ECO:0000259" key="13">
    <source>
        <dbReference type="SMART" id="SM00220"/>
    </source>
</evidence>
<feature type="domain" description="Protein kinase" evidence="13">
    <location>
        <begin position="16"/>
        <end position="288"/>
    </location>
</feature>
<dbReference type="SUPFAM" id="SSF56112">
    <property type="entry name" value="Protein kinase-like (PK-like)"/>
    <property type="match status" value="1"/>
</dbReference>
<reference evidence="14 15" key="1">
    <citation type="submission" date="2021-04" db="EMBL/GenBank/DDBJ databases">
        <authorList>
            <person name="Bliznina A."/>
        </authorList>
    </citation>
    <scope>NUCLEOTIDE SEQUENCE [LARGE SCALE GENOMIC DNA]</scope>
</reference>
<protein>
    <recommendedName>
        <fullName evidence="2">non-specific serine/threonine protein kinase</fullName>
        <ecNumber evidence="2">2.7.11.1</ecNumber>
    </recommendedName>
</protein>
<keyword evidence="4" id="KW-0808">Transferase</keyword>
<dbReference type="PANTHER" id="PTHR44899:SF3">
    <property type="entry name" value="SERINE_THREONINE-PROTEIN KINASE NEK1"/>
    <property type="match status" value="1"/>
</dbReference>
<evidence type="ECO:0000256" key="3">
    <source>
        <dbReference type="ARBA" id="ARBA00022527"/>
    </source>
</evidence>
<keyword evidence="6" id="KW-0418">Kinase</keyword>
<dbReference type="InterPro" id="IPR011009">
    <property type="entry name" value="Kinase-like_dom_sf"/>
</dbReference>
<dbReference type="Proteomes" id="UP001158576">
    <property type="component" value="Chromosome 1"/>
</dbReference>
<keyword evidence="7 10" id="KW-0067">ATP-binding</keyword>
<evidence type="ECO:0000256" key="6">
    <source>
        <dbReference type="ARBA" id="ARBA00022777"/>
    </source>
</evidence>
<evidence type="ECO:0000313" key="14">
    <source>
        <dbReference type="EMBL" id="CAG5108064.1"/>
    </source>
</evidence>